<dbReference type="Pfam" id="PF00561">
    <property type="entry name" value="Abhydrolase_1"/>
    <property type="match status" value="1"/>
</dbReference>
<gene>
    <name evidence="4" type="ORF">ABZ507_14345</name>
</gene>
<protein>
    <submittedName>
        <fullName evidence="4">Alpha/beta fold hydrolase</fullName>
    </submittedName>
</protein>
<evidence type="ECO:0000313" key="5">
    <source>
        <dbReference type="Proteomes" id="UP001550535"/>
    </source>
</evidence>
<dbReference type="InterPro" id="IPR000073">
    <property type="entry name" value="AB_hydrolase_1"/>
</dbReference>
<evidence type="ECO:0000259" key="3">
    <source>
        <dbReference type="Pfam" id="PF00561"/>
    </source>
</evidence>
<dbReference type="Proteomes" id="UP001550535">
    <property type="component" value="Unassembled WGS sequence"/>
</dbReference>
<name>A0ABV2XAR8_9NOCA</name>
<dbReference type="SUPFAM" id="SSF53474">
    <property type="entry name" value="alpha/beta-Hydrolases"/>
    <property type="match status" value="1"/>
</dbReference>
<organism evidence="4 5">
    <name type="scientific">Nocardia niwae</name>
    <dbReference type="NCBI Taxonomy" id="626084"/>
    <lineage>
        <taxon>Bacteria</taxon>
        <taxon>Bacillati</taxon>
        <taxon>Actinomycetota</taxon>
        <taxon>Actinomycetes</taxon>
        <taxon>Mycobacteriales</taxon>
        <taxon>Nocardiaceae</taxon>
        <taxon>Nocardia</taxon>
    </lineage>
</organism>
<keyword evidence="1 4" id="KW-0378">Hydrolase</keyword>
<comment type="similarity">
    <text evidence="2">Belongs to the AB hydrolase superfamily. FUS2 hydrolase family.</text>
</comment>
<dbReference type="InterPro" id="IPR029058">
    <property type="entry name" value="AB_hydrolase_fold"/>
</dbReference>
<keyword evidence="5" id="KW-1185">Reference proteome</keyword>
<feature type="domain" description="AB hydrolase-1" evidence="3">
    <location>
        <begin position="34"/>
        <end position="282"/>
    </location>
</feature>
<reference evidence="4 5" key="1">
    <citation type="submission" date="2024-06" db="EMBL/GenBank/DDBJ databases">
        <title>The Natural Products Discovery Center: Release of the First 8490 Sequenced Strains for Exploring Actinobacteria Biosynthetic Diversity.</title>
        <authorList>
            <person name="Kalkreuter E."/>
            <person name="Kautsar S.A."/>
            <person name="Yang D."/>
            <person name="Bader C.D."/>
            <person name="Teijaro C.N."/>
            <person name="Fluegel L."/>
            <person name="Davis C.M."/>
            <person name="Simpson J.R."/>
            <person name="Lauterbach L."/>
            <person name="Steele A.D."/>
            <person name="Gui C."/>
            <person name="Meng S."/>
            <person name="Li G."/>
            <person name="Viehrig K."/>
            <person name="Ye F."/>
            <person name="Su P."/>
            <person name="Kiefer A.F."/>
            <person name="Nichols A."/>
            <person name="Cepeda A.J."/>
            <person name="Yan W."/>
            <person name="Fan B."/>
            <person name="Jiang Y."/>
            <person name="Adhikari A."/>
            <person name="Zheng C.-J."/>
            <person name="Schuster L."/>
            <person name="Cowan T.M."/>
            <person name="Smanski M.J."/>
            <person name="Chevrette M.G."/>
            <person name="De Carvalho L.P.S."/>
            <person name="Shen B."/>
        </authorList>
    </citation>
    <scope>NUCLEOTIDE SEQUENCE [LARGE SCALE GENOMIC DNA]</scope>
    <source>
        <strain evidence="4 5">NPDC019434</strain>
    </source>
</reference>
<comment type="caution">
    <text evidence="4">The sequence shown here is derived from an EMBL/GenBank/DDBJ whole genome shotgun (WGS) entry which is preliminary data.</text>
</comment>
<proteinExistence type="inferred from homology"/>
<dbReference type="RefSeq" id="WP_357991609.1">
    <property type="nucleotide sequence ID" value="NZ_JBEYBR010000032.1"/>
</dbReference>
<dbReference type="InterPro" id="IPR050261">
    <property type="entry name" value="FrsA_esterase"/>
</dbReference>
<evidence type="ECO:0000313" key="4">
    <source>
        <dbReference type="EMBL" id="MEU2122990.1"/>
    </source>
</evidence>
<accession>A0ABV2XAR8</accession>
<dbReference type="GO" id="GO:0016787">
    <property type="term" value="F:hydrolase activity"/>
    <property type="evidence" value="ECO:0007669"/>
    <property type="project" value="UniProtKB-KW"/>
</dbReference>
<evidence type="ECO:0000256" key="2">
    <source>
        <dbReference type="ARBA" id="ARBA00038115"/>
    </source>
</evidence>
<dbReference type="PANTHER" id="PTHR22946">
    <property type="entry name" value="DIENELACTONE HYDROLASE DOMAIN-CONTAINING PROTEIN-RELATED"/>
    <property type="match status" value="1"/>
</dbReference>
<evidence type="ECO:0000256" key="1">
    <source>
        <dbReference type="ARBA" id="ARBA00022801"/>
    </source>
</evidence>
<dbReference type="EMBL" id="JBEYBR010000032">
    <property type="protein sequence ID" value="MEU2122990.1"/>
    <property type="molecule type" value="Genomic_DNA"/>
</dbReference>
<sequence length="301" mass="32716">MKGTAMRTDIEFLSGGATLRGWLYRPERASNRTPVVVMTHGFAGVKEWVAPFAEVFSNAGLACLVYDHPGFGASDGEPRQEVDPVRQIEGYRDAVTFAQTLDGIDPDRIGVWGTSYAGGHVLVVAATDRRVRAVVSQVPLTDGWATFRSLVPSIMLPTVHAAIAADRRARASGTPHEMIKAASDDPAEFVAMPGTEVYEWLMAHGPQVPTWRNEVTLSSVDKFQSYAPEAFVGRVSPTPLLMVIADQDTLTPSDIALRSYAEALEPKQLALIPGGHFAVYEEQFQRASCVARDFLLAKLSA</sequence>
<dbReference type="PANTHER" id="PTHR22946:SF9">
    <property type="entry name" value="POLYKETIDE TRANSFERASE AF380"/>
    <property type="match status" value="1"/>
</dbReference>
<dbReference type="Gene3D" id="1.10.10.800">
    <property type="match status" value="1"/>
</dbReference>
<dbReference type="Gene3D" id="3.40.50.1820">
    <property type="entry name" value="alpha/beta hydrolase"/>
    <property type="match status" value="1"/>
</dbReference>